<evidence type="ECO:0000313" key="2">
    <source>
        <dbReference type="Proteomes" id="UP001164250"/>
    </source>
</evidence>
<gene>
    <name evidence="1" type="ORF">Patl1_17806</name>
</gene>
<organism evidence="1 2">
    <name type="scientific">Pistacia atlantica</name>
    <dbReference type="NCBI Taxonomy" id="434234"/>
    <lineage>
        <taxon>Eukaryota</taxon>
        <taxon>Viridiplantae</taxon>
        <taxon>Streptophyta</taxon>
        <taxon>Embryophyta</taxon>
        <taxon>Tracheophyta</taxon>
        <taxon>Spermatophyta</taxon>
        <taxon>Magnoliopsida</taxon>
        <taxon>eudicotyledons</taxon>
        <taxon>Gunneridae</taxon>
        <taxon>Pentapetalae</taxon>
        <taxon>rosids</taxon>
        <taxon>malvids</taxon>
        <taxon>Sapindales</taxon>
        <taxon>Anacardiaceae</taxon>
        <taxon>Pistacia</taxon>
    </lineage>
</organism>
<reference evidence="2" key="1">
    <citation type="journal article" date="2023" name="G3 (Bethesda)">
        <title>Genome assembly and association tests identify interacting loci associated with vigor, precocity, and sex in interspecific pistachio rootstocks.</title>
        <authorList>
            <person name="Palmer W."/>
            <person name="Jacygrad E."/>
            <person name="Sagayaradj S."/>
            <person name="Cavanaugh K."/>
            <person name="Han R."/>
            <person name="Bertier L."/>
            <person name="Beede B."/>
            <person name="Kafkas S."/>
            <person name="Golino D."/>
            <person name="Preece J."/>
            <person name="Michelmore R."/>
        </authorList>
    </citation>
    <scope>NUCLEOTIDE SEQUENCE [LARGE SCALE GENOMIC DNA]</scope>
</reference>
<evidence type="ECO:0000313" key="1">
    <source>
        <dbReference type="EMBL" id="KAJ0106144.1"/>
    </source>
</evidence>
<keyword evidence="2" id="KW-1185">Reference proteome</keyword>
<sequence length="44" mass="5449">MRKEARRRREDNLMEIRKKIREDNLLKKRRECLLLQSQPLLNAS</sequence>
<dbReference type="EMBL" id="CM047898">
    <property type="protein sequence ID" value="KAJ0106144.1"/>
    <property type="molecule type" value="Genomic_DNA"/>
</dbReference>
<proteinExistence type="predicted"/>
<dbReference type="Proteomes" id="UP001164250">
    <property type="component" value="Chromosome 2"/>
</dbReference>
<accession>A0ACC1C2E0</accession>
<comment type="caution">
    <text evidence="1">The sequence shown here is derived from an EMBL/GenBank/DDBJ whole genome shotgun (WGS) entry which is preliminary data.</text>
</comment>
<protein>
    <submittedName>
        <fullName evidence="1">Uncharacterized protein</fullName>
    </submittedName>
</protein>
<name>A0ACC1C2E0_9ROSI</name>